<evidence type="ECO:0000259" key="1">
    <source>
        <dbReference type="Pfam" id="PF15631"/>
    </source>
</evidence>
<dbReference type="EMBL" id="CP040442">
    <property type="protein sequence ID" value="QOW09572.1"/>
    <property type="molecule type" value="Genomic_DNA"/>
</dbReference>
<accession>A0A7M2Y846</accession>
<gene>
    <name evidence="2" type="ORF">Q73A0000_03930</name>
</gene>
<sequence>MKKIILMLFMILQISCNKVLHNKLGIENAKKELESTLNDTTKIAILDKNELLIKDENTAIKVAEPILFEIYGKKKIEDEKPYEAYLIKNYWVINGTINRFSFGGAFSIIIDARNSKIINVTHYK</sequence>
<keyword evidence="3" id="KW-1185">Reference proteome</keyword>
<dbReference type="InterPro" id="IPR028921">
    <property type="entry name" value="NTF2_fold_dom"/>
</dbReference>
<dbReference type="Pfam" id="PF15631">
    <property type="entry name" value="Imm-NTF2-2"/>
    <property type="match status" value="1"/>
</dbReference>
<dbReference type="AlphaFoldDB" id="A0A7M2Y846"/>
<dbReference type="KEGG" id="kfa:Q73A0000_03930"/>
<protein>
    <recommendedName>
        <fullName evidence="1">NTF2 fold domain-containing protein</fullName>
    </recommendedName>
</protein>
<reference evidence="2 3" key="1">
    <citation type="submission" date="2019-05" db="EMBL/GenBank/DDBJ databases">
        <title>Chryseobacterium sp. isolated from King George Island, maritime Antarctica.</title>
        <authorList>
            <person name="Peng X."/>
        </authorList>
    </citation>
    <scope>NUCLEOTIDE SEQUENCE [LARGE SCALE GENOMIC DNA]</scope>
    <source>
        <strain evidence="2 3">7-3A</strain>
    </source>
</reference>
<dbReference type="Proteomes" id="UP000594195">
    <property type="component" value="Chromosome"/>
</dbReference>
<proteinExistence type="predicted"/>
<feature type="domain" description="NTF2 fold" evidence="1">
    <location>
        <begin position="58"/>
        <end position="124"/>
    </location>
</feature>
<evidence type="ECO:0000313" key="2">
    <source>
        <dbReference type="EMBL" id="QOW09572.1"/>
    </source>
</evidence>
<dbReference type="RefSeq" id="WP_193812784.1">
    <property type="nucleotide sequence ID" value="NZ_CP040442.1"/>
</dbReference>
<name>A0A7M2Y846_9FLAO</name>
<organism evidence="2 3">
    <name type="scientific">Kaistella flava</name>
    <name type="common">ex Peng et al. 2021</name>
    <dbReference type="NCBI Taxonomy" id="2038776"/>
    <lineage>
        <taxon>Bacteria</taxon>
        <taxon>Pseudomonadati</taxon>
        <taxon>Bacteroidota</taxon>
        <taxon>Flavobacteriia</taxon>
        <taxon>Flavobacteriales</taxon>
        <taxon>Weeksellaceae</taxon>
        <taxon>Chryseobacterium group</taxon>
        <taxon>Kaistella</taxon>
    </lineage>
</organism>
<evidence type="ECO:0000313" key="3">
    <source>
        <dbReference type="Proteomes" id="UP000594195"/>
    </source>
</evidence>